<dbReference type="InterPro" id="IPR002641">
    <property type="entry name" value="PNPLA_dom"/>
</dbReference>
<keyword evidence="1 4" id="KW-0378">Hydrolase</keyword>
<dbReference type="Pfam" id="PF01734">
    <property type="entry name" value="Patatin"/>
    <property type="match status" value="1"/>
</dbReference>
<feature type="short sequence motif" description="GXGXXG" evidence="4">
    <location>
        <begin position="34"/>
        <end position="39"/>
    </location>
</feature>
<feature type="domain" description="PNPLA" evidence="5">
    <location>
        <begin position="30"/>
        <end position="223"/>
    </location>
</feature>
<name>A0A2N3KYE9_9PROT</name>
<organism evidence="6 7">
    <name type="scientific">Thalassospira marina</name>
    <dbReference type="NCBI Taxonomy" id="2048283"/>
    <lineage>
        <taxon>Bacteria</taxon>
        <taxon>Pseudomonadati</taxon>
        <taxon>Pseudomonadota</taxon>
        <taxon>Alphaproteobacteria</taxon>
        <taxon>Rhodospirillales</taxon>
        <taxon>Thalassospiraceae</taxon>
        <taxon>Thalassospira</taxon>
    </lineage>
</organism>
<dbReference type="Proteomes" id="UP000233597">
    <property type="component" value="Unassembled WGS sequence"/>
</dbReference>
<dbReference type="GO" id="GO:0019369">
    <property type="term" value="P:arachidonate metabolic process"/>
    <property type="evidence" value="ECO:0007669"/>
    <property type="project" value="TreeGrafter"/>
</dbReference>
<gene>
    <name evidence="6" type="ORF">COO20_05445</name>
</gene>
<feature type="short sequence motif" description="DGA/G" evidence="4">
    <location>
        <begin position="210"/>
        <end position="212"/>
    </location>
</feature>
<dbReference type="GO" id="GO:0016042">
    <property type="term" value="P:lipid catabolic process"/>
    <property type="evidence" value="ECO:0007669"/>
    <property type="project" value="UniProtKB-UniRule"/>
</dbReference>
<feature type="active site" description="Proton acceptor" evidence="4">
    <location>
        <position position="210"/>
    </location>
</feature>
<evidence type="ECO:0000256" key="3">
    <source>
        <dbReference type="ARBA" id="ARBA00023098"/>
    </source>
</evidence>
<dbReference type="EMBL" id="NWTK01000002">
    <property type="protein sequence ID" value="PKR55604.1"/>
    <property type="molecule type" value="Genomic_DNA"/>
</dbReference>
<dbReference type="InterPro" id="IPR016035">
    <property type="entry name" value="Acyl_Trfase/lysoPLipase"/>
</dbReference>
<evidence type="ECO:0000313" key="6">
    <source>
        <dbReference type="EMBL" id="PKR55604.1"/>
    </source>
</evidence>
<proteinExistence type="predicted"/>
<dbReference type="SUPFAM" id="SSF52151">
    <property type="entry name" value="FabD/lysophospholipase-like"/>
    <property type="match status" value="1"/>
</dbReference>
<comment type="caution">
    <text evidence="6">The sequence shown here is derived from an EMBL/GenBank/DDBJ whole genome shotgun (WGS) entry which is preliminary data.</text>
</comment>
<dbReference type="GO" id="GO:0016020">
    <property type="term" value="C:membrane"/>
    <property type="evidence" value="ECO:0007669"/>
    <property type="project" value="TreeGrafter"/>
</dbReference>
<dbReference type="AlphaFoldDB" id="A0A2N3KYE9"/>
<dbReference type="NCBIfam" id="NF041079">
    <property type="entry name" value="CBASS_lipase"/>
    <property type="match status" value="1"/>
</dbReference>
<dbReference type="GO" id="GO:0047499">
    <property type="term" value="F:calcium-independent phospholipase A2 activity"/>
    <property type="evidence" value="ECO:0007669"/>
    <property type="project" value="TreeGrafter"/>
</dbReference>
<evidence type="ECO:0000256" key="2">
    <source>
        <dbReference type="ARBA" id="ARBA00022963"/>
    </source>
</evidence>
<evidence type="ECO:0000256" key="1">
    <source>
        <dbReference type="ARBA" id="ARBA00022801"/>
    </source>
</evidence>
<dbReference type="PANTHER" id="PTHR24185">
    <property type="entry name" value="CALCIUM-INDEPENDENT PHOSPHOLIPASE A2-GAMMA"/>
    <property type="match status" value="1"/>
</dbReference>
<protein>
    <submittedName>
        <fullName evidence="6">Patatin</fullName>
    </submittedName>
</protein>
<evidence type="ECO:0000313" key="7">
    <source>
        <dbReference type="Proteomes" id="UP000233597"/>
    </source>
</evidence>
<keyword evidence="2 4" id="KW-0442">Lipid degradation</keyword>
<dbReference type="PROSITE" id="PS51635">
    <property type="entry name" value="PNPLA"/>
    <property type="match status" value="1"/>
</dbReference>
<dbReference type="OrthoDB" id="9807112at2"/>
<reference evidence="6 7" key="1">
    <citation type="submission" date="2017-09" db="EMBL/GenBank/DDBJ databases">
        <title>Biodiversity and function of Thalassospira species in the particle-attached aromatic-hydrocarbon-degrading consortia from the surface seawater of the South China Sea.</title>
        <authorList>
            <person name="Dong C."/>
            <person name="Liu R."/>
            <person name="Shao Z."/>
        </authorList>
    </citation>
    <scope>NUCLEOTIDE SEQUENCE [LARGE SCALE GENOMIC DNA]</scope>
    <source>
        <strain evidence="6 7">CSC1P2</strain>
    </source>
</reference>
<evidence type="ECO:0000259" key="5">
    <source>
        <dbReference type="PROSITE" id="PS51635"/>
    </source>
</evidence>
<dbReference type="CDD" id="cd07199">
    <property type="entry name" value="Pat17_PNPLA8_PNPLA9_like"/>
    <property type="match status" value="1"/>
</dbReference>
<sequence>MHSKQRRRSDGTLYARRDQLEWQGSEFRILSIDGGGIKGIFPAAVLAECEKRFLKSKSCAGYFDLIAGTSTGGIIALGLGHGLTAREALELYLENGGAIFPKRIVPRIPFGKALSAGYQFLRDLAVYRYEREPLEKVLRDNFGNALLGDVNTRLNIPTFDGFNEVNVLKTPHHPDFKLDWKEEIVTAALATSAAPTFFSAYRNGSRHFADGGVWANNPVMVALVDAMTCFDLDRHNISILSLGCGDQDLKMSDGQIKWGGLIHWRTIIESAMHLQSQSALGQAGLLIGRHQLLRMSVSPTLGPIALDDFERARNELPKEAQRMVEENAEQLEEFFDAPRFAVDFYHGSRKVSAKSS</sequence>
<dbReference type="PANTHER" id="PTHR24185:SF1">
    <property type="entry name" value="CALCIUM-INDEPENDENT PHOSPHOLIPASE A2-GAMMA"/>
    <property type="match status" value="1"/>
</dbReference>
<dbReference type="RefSeq" id="WP_101264651.1">
    <property type="nucleotide sequence ID" value="NZ_NWTK01000002.1"/>
</dbReference>
<keyword evidence="3 4" id="KW-0443">Lipid metabolism</keyword>
<feature type="short sequence motif" description="GXSXG" evidence="4">
    <location>
        <begin position="68"/>
        <end position="72"/>
    </location>
</feature>
<accession>A0A2N3KYE9</accession>
<evidence type="ECO:0000256" key="4">
    <source>
        <dbReference type="PROSITE-ProRule" id="PRU01161"/>
    </source>
</evidence>
<dbReference type="Gene3D" id="3.40.1090.10">
    <property type="entry name" value="Cytosolic phospholipase A2 catalytic domain"/>
    <property type="match status" value="1"/>
</dbReference>
<feature type="active site" description="Nucleophile" evidence="4">
    <location>
        <position position="70"/>
    </location>
</feature>